<evidence type="ECO:0000313" key="2">
    <source>
        <dbReference type="Proteomes" id="UP001291623"/>
    </source>
</evidence>
<protein>
    <submittedName>
        <fullName evidence="1">Uncharacterized protein</fullName>
    </submittedName>
</protein>
<accession>A0AAE1VUF2</accession>
<dbReference type="EMBL" id="JAVYJV010000004">
    <property type="protein sequence ID" value="KAK4373270.1"/>
    <property type="molecule type" value="Genomic_DNA"/>
</dbReference>
<dbReference type="AlphaFoldDB" id="A0AAE1VUF2"/>
<proteinExistence type="predicted"/>
<name>A0AAE1VUF2_9SOLA</name>
<keyword evidence="2" id="KW-1185">Reference proteome</keyword>
<organism evidence="1 2">
    <name type="scientific">Anisodus tanguticus</name>
    <dbReference type="NCBI Taxonomy" id="243964"/>
    <lineage>
        <taxon>Eukaryota</taxon>
        <taxon>Viridiplantae</taxon>
        <taxon>Streptophyta</taxon>
        <taxon>Embryophyta</taxon>
        <taxon>Tracheophyta</taxon>
        <taxon>Spermatophyta</taxon>
        <taxon>Magnoliopsida</taxon>
        <taxon>eudicotyledons</taxon>
        <taxon>Gunneridae</taxon>
        <taxon>Pentapetalae</taxon>
        <taxon>asterids</taxon>
        <taxon>lamiids</taxon>
        <taxon>Solanales</taxon>
        <taxon>Solanaceae</taxon>
        <taxon>Solanoideae</taxon>
        <taxon>Hyoscyameae</taxon>
        <taxon>Anisodus</taxon>
    </lineage>
</organism>
<sequence>MITQNLQLIVNTLFRELLKVQQFDHQQLIPELRHYVHNIPMVLVGTNLDNDNDIESVSIEI</sequence>
<reference evidence="1" key="1">
    <citation type="submission" date="2023-12" db="EMBL/GenBank/DDBJ databases">
        <title>Genome assembly of Anisodus tanguticus.</title>
        <authorList>
            <person name="Wang Y.-J."/>
        </authorList>
    </citation>
    <scope>NUCLEOTIDE SEQUENCE</scope>
    <source>
        <strain evidence="1">KB-2021</strain>
        <tissue evidence="1">Leaf</tissue>
    </source>
</reference>
<comment type="caution">
    <text evidence="1">The sequence shown here is derived from an EMBL/GenBank/DDBJ whole genome shotgun (WGS) entry which is preliminary data.</text>
</comment>
<evidence type="ECO:0000313" key="1">
    <source>
        <dbReference type="EMBL" id="KAK4373270.1"/>
    </source>
</evidence>
<gene>
    <name evidence="1" type="ORF">RND71_008654</name>
</gene>
<dbReference type="Proteomes" id="UP001291623">
    <property type="component" value="Unassembled WGS sequence"/>
</dbReference>